<dbReference type="EMBL" id="CYZR01000001">
    <property type="protein sequence ID" value="CUN40975.1"/>
    <property type="molecule type" value="Genomic_DNA"/>
</dbReference>
<feature type="transmembrane region" description="Helical" evidence="7">
    <location>
        <begin position="143"/>
        <end position="165"/>
    </location>
</feature>
<evidence type="ECO:0000313" key="10">
    <source>
        <dbReference type="Proteomes" id="UP000095488"/>
    </source>
</evidence>
<comment type="caution">
    <text evidence="9">The sequence shown here is derived from an EMBL/GenBank/DDBJ whole genome shotgun (WGS) entry which is preliminary data.</text>
</comment>
<comment type="subcellular location">
    <subcellularLocation>
        <location evidence="1">Cell membrane</location>
        <topology evidence="1">Multi-pass membrane protein</topology>
    </subcellularLocation>
</comment>
<dbReference type="InterPro" id="IPR004638">
    <property type="entry name" value="EmrB-like"/>
</dbReference>
<organism evidence="9 10">
    <name type="scientific">Sarcina ventriculi</name>
    <name type="common">Clostridium ventriculi</name>
    <dbReference type="NCBI Taxonomy" id="1267"/>
    <lineage>
        <taxon>Bacteria</taxon>
        <taxon>Bacillati</taxon>
        <taxon>Bacillota</taxon>
        <taxon>Clostridia</taxon>
        <taxon>Eubacteriales</taxon>
        <taxon>Clostridiaceae</taxon>
        <taxon>Sarcina</taxon>
    </lineage>
</organism>
<dbReference type="RefSeq" id="WP_055256953.1">
    <property type="nucleotide sequence ID" value="NZ_CABIXL010000001.1"/>
</dbReference>
<sequence>MFKRKQMSSEEIHKNRWIILAIVVLLPFMASLDSNIVNIALPTIETELRINMASAEWIVSIYLIIISATILLFGRIGDMKSKTLVFINGILVFTIGSFLCGISGNIYLLVASRVVQAIGAALVMSTNQGIITAIFSAEERGKALGVTGAAVALGALIGPGLGGIIITYLTWHYIFLINVPIGVVAYILARKYIPVEVLKTTEKIDGKGVLTFFISIVFIFSAIMIGQQVGFSDIYIVCGFIIGFFAFAVFVYIEKKAKSPMLDLSLFKNLTFTINLIGACISFIAINTVSIIEPFYLQDALGFSAFYTSIIMMSSPIIMLIVAPLSGHLSDKIGNEILNILGIFIIGIALILLSTLNIESSVVSIVLFLSTLGFANGLFKSPNTNAIMSSVPKNKLGIAGGTNALIRNVGLAIGVSVSTTFLYKYMSKLAGYKVLGFIPGKPHIFIFAMRDVYLMVSILCFIAFILFIINMIKVKITRKKEL</sequence>
<evidence type="ECO:0000313" key="9">
    <source>
        <dbReference type="EMBL" id="CUN40975.1"/>
    </source>
</evidence>
<reference evidence="9 10" key="1">
    <citation type="submission" date="2015-09" db="EMBL/GenBank/DDBJ databases">
        <authorList>
            <consortium name="Pathogen Informatics"/>
            <person name="Wu L."/>
            <person name="Ma J."/>
        </authorList>
    </citation>
    <scope>NUCLEOTIDE SEQUENCE [LARGE SCALE GENOMIC DNA]</scope>
    <source>
        <strain evidence="9 10">2789STDY5834858</strain>
    </source>
</reference>
<feature type="domain" description="Major facilitator superfamily (MFS) profile" evidence="8">
    <location>
        <begin position="19"/>
        <end position="475"/>
    </location>
</feature>
<dbReference type="InterPro" id="IPR036259">
    <property type="entry name" value="MFS_trans_sf"/>
</dbReference>
<keyword evidence="10" id="KW-1185">Reference proteome</keyword>
<feature type="transmembrane region" description="Helical" evidence="7">
    <location>
        <begin position="171"/>
        <end position="189"/>
    </location>
</feature>
<dbReference type="InterPro" id="IPR020846">
    <property type="entry name" value="MFS_dom"/>
</dbReference>
<keyword evidence="2" id="KW-0813">Transport</keyword>
<protein>
    <submittedName>
        <fullName evidence="9">Spectinomycin tetracycline efflux pump</fullName>
    </submittedName>
</protein>
<feature type="transmembrane region" description="Helical" evidence="7">
    <location>
        <begin position="362"/>
        <end position="379"/>
    </location>
</feature>
<keyword evidence="6 7" id="KW-0472">Membrane</keyword>
<name>A0ABP2AQJ3_SARVE</name>
<accession>A0ABP2AQJ3</accession>
<dbReference type="NCBIfam" id="TIGR00711">
    <property type="entry name" value="efflux_EmrB"/>
    <property type="match status" value="1"/>
</dbReference>
<evidence type="ECO:0000256" key="7">
    <source>
        <dbReference type="SAM" id="Phobius"/>
    </source>
</evidence>
<feature type="transmembrane region" description="Helical" evidence="7">
    <location>
        <begin position="452"/>
        <end position="472"/>
    </location>
</feature>
<gene>
    <name evidence="9" type="primary">stp_1</name>
    <name evidence="9" type="ORF">ERS852473_00035</name>
</gene>
<dbReference type="CDD" id="cd17321">
    <property type="entry name" value="MFS_MMR_MDR_like"/>
    <property type="match status" value="1"/>
</dbReference>
<evidence type="ECO:0000256" key="1">
    <source>
        <dbReference type="ARBA" id="ARBA00004651"/>
    </source>
</evidence>
<feature type="transmembrane region" description="Helical" evidence="7">
    <location>
        <begin position="54"/>
        <end position="73"/>
    </location>
</feature>
<dbReference type="Gene3D" id="1.20.1250.20">
    <property type="entry name" value="MFS general substrate transporter like domains"/>
    <property type="match status" value="1"/>
</dbReference>
<feature type="transmembrane region" description="Helical" evidence="7">
    <location>
        <begin position="337"/>
        <end position="356"/>
    </location>
</feature>
<keyword evidence="4 7" id="KW-0812">Transmembrane</keyword>
<feature type="transmembrane region" description="Helical" evidence="7">
    <location>
        <begin position="274"/>
        <end position="292"/>
    </location>
</feature>
<dbReference type="PANTHER" id="PTHR42718:SF46">
    <property type="entry name" value="BLR6921 PROTEIN"/>
    <property type="match status" value="1"/>
</dbReference>
<feature type="transmembrane region" description="Helical" evidence="7">
    <location>
        <begin position="85"/>
        <end position="108"/>
    </location>
</feature>
<feature type="transmembrane region" description="Helical" evidence="7">
    <location>
        <begin position="304"/>
        <end position="325"/>
    </location>
</feature>
<dbReference type="Proteomes" id="UP000095488">
    <property type="component" value="Unassembled WGS sequence"/>
</dbReference>
<feature type="transmembrane region" description="Helical" evidence="7">
    <location>
        <begin position="234"/>
        <end position="253"/>
    </location>
</feature>
<proteinExistence type="predicted"/>
<dbReference type="PRINTS" id="PR01036">
    <property type="entry name" value="TCRTETB"/>
</dbReference>
<evidence type="ECO:0000256" key="5">
    <source>
        <dbReference type="ARBA" id="ARBA00022989"/>
    </source>
</evidence>
<dbReference type="PROSITE" id="PS50850">
    <property type="entry name" value="MFS"/>
    <property type="match status" value="1"/>
</dbReference>
<feature type="transmembrane region" description="Helical" evidence="7">
    <location>
        <begin position="209"/>
        <end position="228"/>
    </location>
</feature>
<keyword evidence="5 7" id="KW-1133">Transmembrane helix</keyword>
<dbReference type="Pfam" id="PF07690">
    <property type="entry name" value="MFS_1"/>
    <property type="match status" value="1"/>
</dbReference>
<dbReference type="PANTHER" id="PTHR42718">
    <property type="entry name" value="MAJOR FACILITATOR SUPERFAMILY MULTIDRUG TRANSPORTER MFSC"/>
    <property type="match status" value="1"/>
</dbReference>
<evidence type="ECO:0000256" key="4">
    <source>
        <dbReference type="ARBA" id="ARBA00022692"/>
    </source>
</evidence>
<evidence type="ECO:0000256" key="6">
    <source>
        <dbReference type="ARBA" id="ARBA00023136"/>
    </source>
</evidence>
<evidence type="ECO:0000256" key="3">
    <source>
        <dbReference type="ARBA" id="ARBA00022475"/>
    </source>
</evidence>
<feature type="transmembrane region" description="Helical" evidence="7">
    <location>
        <begin position="405"/>
        <end position="426"/>
    </location>
</feature>
<evidence type="ECO:0000259" key="8">
    <source>
        <dbReference type="PROSITE" id="PS50850"/>
    </source>
</evidence>
<dbReference type="Gene3D" id="1.20.1720.10">
    <property type="entry name" value="Multidrug resistance protein D"/>
    <property type="match status" value="1"/>
</dbReference>
<evidence type="ECO:0000256" key="2">
    <source>
        <dbReference type="ARBA" id="ARBA00022448"/>
    </source>
</evidence>
<keyword evidence="3" id="KW-1003">Cell membrane</keyword>
<dbReference type="InterPro" id="IPR011701">
    <property type="entry name" value="MFS"/>
</dbReference>
<feature type="transmembrane region" description="Helical" evidence="7">
    <location>
        <begin position="114"/>
        <end position="136"/>
    </location>
</feature>
<dbReference type="SUPFAM" id="SSF103473">
    <property type="entry name" value="MFS general substrate transporter"/>
    <property type="match status" value="1"/>
</dbReference>